<evidence type="ECO:0000313" key="3">
    <source>
        <dbReference type="EMBL" id="MXP48032.1"/>
    </source>
</evidence>
<feature type="chain" id="PRO_5026235476" evidence="2">
    <location>
        <begin position="26"/>
        <end position="186"/>
    </location>
</feature>
<dbReference type="AlphaFoldDB" id="A0A6I4V844"/>
<dbReference type="RefSeq" id="WP_160731259.1">
    <property type="nucleotide sequence ID" value="NZ_WTYP01000002.1"/>
</dbReference>
<organism evidence="3 4">
    <name type="scientific">Pontixanthobacter luteolus</name>
    <dbReference type="NCBI Taxonomy" id="295089"/>
    <lineage>
        <taxon>Bacteria</taxon>
        <taxon>Pseudomonadati</taxon>
        <taxon>Pseudomonadota</taxon>
        <taxon>Alphaproteobacteria</taxon>
        <taxon>Sphingomonadales</taxon>
        <taxon>Erythrobacteraceae</taxon>
        <taxon>Pontixanthobacter</taxon>
    </lineage>
</organism>
<dbReference type="EMBL" id="WTYP01000002">
    <property type="protein sequence ID" value="MXP48032.1"/>
    <property type="molecule type" value="Genomic_DNA"/>
</dbReference>
<feature type="compositionally biased region" description="Acidic residues" evidence="1">
    <location>
        <begin position="81"/>
        <end position="90"/>
    </location>
</feature>
<feature type="region of interest" description="Disordered" evidence="1">
    <location>
        <begin position="128"/>
        <end position="186"/>
    </location>
</feature>
<keyword evidence="2" id="KW-0732">Signal</keyword>
<reference evidence="3 4" key="1">
    <citation type="submission" date="2019-12" db="EMBL/GenBank/DDBJ databases">
        <title>Genomic-based taxomic classification of the family Erythrobacteraceae.</title>
        <authorList>
            <person name="Xu L."/>
        </authorList>
    </citation>
    <scope>NUCLEOTIDE SEQUENCE [LARGE SCALE GENOMIC DNA]</scope>
    <source>
        <strain evidence="3 4">SW-109</strain>
    </source>
</reference>
<dbReference type="OrthoDB" id="7391745at2"/>
<name>A0A6I4V844_9SPHN</name>
<evidence type="ECO:0000313" key="4">
    <source>
        <dbReference type="Proteomes" id="UP000471435"/>
    </source>
</evidence>
<keyword evidence="4" id="KW-1185">Reference proteome</keyword>
<comment type="caution">
    <text evidence="3">The sequence shown here is derived from an EMBL/GenBank/DDBJ whole genome shotgun (WGS) entry which is preliminary data.</text>
</comment>
<accession>A0A6I4V844</accession>
<dbReference type="Proteomes" id="UP000471435">
    <property type="component" value="Unassembled WGS sequence"/>
</dbReference>
<gene>
    <name evidence="3" type="ORF">GRI43_11615</name>
</gene>
<proteinExistence type="predicted"/>
<feature type="compositionally biased region" description="Polar residues" evidence="1">
    <location>
        <begin position="69"/>
        <end position="80"/>
    </location>
</feature>
<feature type="region of interest" description="Disordered" evidence="1">
    <location>
        <begin position="69"/>
        <end position="104"/>
    </location>
</feature>
<protein>
    <submittedName>
        <fullName evidence="3">Uncharacterized protein</fullName>
    </submittedName>
</protein>
<sequence length="186" mass="19626">MKALYLAVMALLAIGWSVSTQPAAAQGRTASTAEDVFANAQSAYGPPPPEPKCDQGNGDEIVVCAEQQEQSQFRVKSTSELDPESDEALDDGLPRAPDFAESCKKNPEKGACISFGSVPPPAYLIDFSKLPETPKGSDADRIANGLAPRGNDTGAQSRLPNELPGETAREPASEEGPALNETERQP</sequence>
<evidence type="ECO:0000256" key="1">
    <source>
        <dbReference type="SAM" id="MobiDB-lite"/>
    </source>
</evidence>
<evidence type="ECO:0000256" key="2">
    <source>
        <dbReference type="SAM" id="SignalP"/>
    </source>
</evidence>
<feature type="signal peptide" evidence="2">
    <location>
        <begin position="1"/>
        <end position="25"/>
    </location>
</feature>